<feature type="domain" description="Kazal-like" evidence="5">
    <location>
        <begin position="21"/>
        <end position="71"/>
    </location>
</feature>
<evidence type="ECO:0000256" key="2">
    <source>
        <dbReference type="ARBA" id="ARBA00022900"/>
    </source>
</evidence>
<dbReference type="Pfam" id="PF00050">
    <property type="entry name" value="Kazal_1"/>
    <property type="match status" value="1"/>
</dbReference>
<evidence type="ECO:0000256" key="3">
    <source>
        <dbReference type="ARBA" id="ARBA00023157"/>
    </source>
</evidence>
<feature type="signal peptide" evidence="4">
    <location>
        <begin position="1"/>
        <end position="25"/>
    </location>
</feature>
<dbReference type="OMA" id="CNFECER"/>
<dbReference type="GO" id="GO:0004867">
    <property type="term" value="F:serine-type endopeptidase inhibitor activity"/>
    <property type="evidence" value="ECO:0007669"/>
    <property type="project" value="UniProtKB-KW"/>
</dbReference>
<dbReference type="PROSITE" id="PS51465">
    <property type="entry name" value="KAZAL_2"/>
    <property type="match status" value="1"/>
</dbReference>
<dbReference type="SMART" id="SM00280">
    <property type="entry name" value="KAZAL"/>
    <property type="match status" value="1"/>
</dbReference>
<reference evidence="6 7" key="1">
    <citation type="journal article" date="2016" name="Genome Biol. Evol.">
        <title>Gene Family Evolution Reflects Adaptation to Soil Environmental Stressors in the Genome of the Collembolan Orchesella cincta.</title>
        <authorList>
            <person name="Faddeeva-Vakhrusheva A."/>
            <person name="Derks M.F."/>
            <person name="Anvar S.Y."/>
            <person name="Agamennone V."/>
            <person name="Suring W."/>
            <person name="Smit S."/>
            <person name="van Straalen N.M."/>
            <person name="Roelofs D."/>
        </authorList>
    </citation>
    <scope>NUCLEOTIDE SEQUENCE [LARGE SCALE GENOMIC DNA]</scope>
    <source>
        <tissue evidence="6">Mixed pool</tissue>
    </source>
</reference>
<evidence type="ECO:0000259" key="5">
    <source>
        <dbReference type="PROSITE" id="PS51465"/>
    </source>
</evidence>
<feature type="chain" id="PRO_5008904940" evidence="4">
    <location>
        <begin position="26"/>
        <end position="77"/>
    </location>
</feature>
<evidence type="ECO:0000256" key="4">
    <source>
        <dbReference type="SAM" id="SignalP"/>
    </source>
</evidence>
<comment type="caution">
    <text evidence="6">The sequence shown here is derived from an EMBL/GenBank/DDBJ whole genome shotgun (WGS) entry which is preliminary data.</text>
</comment>
<keyword evidence="2" id="KW-0722">Serine protease inhibitor</keyword>
<keyword evidence="1" id="KW-0646">Protease inhibitor</keyword>
<dbReference type="Gene3D" id="3.30.60.30">
    <property type="match status" value="1"/>
</dbReference>
<dbReference type="FunFam" id="3.30.60.30:FF:000067">
    <property type="entry name" value="Thrombin inhibitor rhodniin"/>
    <property type="match status" value="1"/>
</dbReference>
<dbReference type="SUPFAM" id="SSF100895">
    <property type="entry name" value="Kazal-type serine protease inhibitors"/>
    <property type="match status" value="1"/>
</dbReference>
<proteinExistence type="predicted"/>
<dbReference type="PANTHER" id="PTHR21131">
    <property type="entry name" value="SERINE-TYPE ENDOPEPTIDASE INHIBITOR"/>
    <property type="match status" value="1"/>
</dbReference>
<organism evidence="6 7">
    <name type="scientific">Orchesella cincta</name>
    <name type="common">Springtail</name>
    <name type="synonym">Podura cincta</name>
    <dbReference type="NCBI Taxonomy" id="48709"/>
    <lineage>
        <taxon>Eukaryota</taxon>
        <taxon>Metazoa</taxon>
        <taxon>Ecdysozoa</taxon>
        <taxon>Arthropoda</taxon>
        <taxon>Hexapoda</taxon>
        <taxon>Collembola</taxon>
        <taxon>Entomobryomorpha</taxon>
        <taxon>Entomobryoidea</taxon>
        <taxon>Orchesellidae</taxon>
        <taxon>Orchesellinae</taxon>
        <taxon>Orchesella</taxon>
    </lineage>
</organism>
<name>A0A1D2N2U8_ORCCI</name>
<dbReference type="EMBL" id="LJIJ01000269">
    <property type="protein sequence ID" value="ODM99603.1"/>
    <property type="molecule type" value="Genomic_DNA"/>
</dbReference>
<gene>
    <name evidence="6" type="ORF">Ocin01_07082</name>
</gene>
<dbReference type="OrthoDB" id="88467at2759"/>
<sequence>MKFLVFISVSVAALFLFSSVRVSEGSCACTLIYDPVCGSDGVTYGSPCNFECERKNNNTELKMVSEGECEDSTEDKA</sequence>
<keyword evidence="4" id="KW-0732">Signal</keyword>
<dbReference type="InterPro" id="IPR036058">
    <property type="entry name" value="Kazal_dom_sf"/>
</dbReference>
<evidence type="ECO:0000256" key="1">
    <source>
        <dbReference type="ARBA" id="ARBA00022690"/>
    </source>
</evidence>
<evidence type="ECO:0000313" key="6">
    <source>
        <dbReference type="EMBL" id="ODM99603.1"/>
    </source>
</evidence>
<keyword evidence="3" id="KW-1015">Disulfide bond</keyword>
<dbReference type="PANTHER" id="PTHR21131:SF0">
    <property type="entry name" value="GEO10195P1-RELATED"/>
    <property type="match status" value="1"/>
</dbReference>
<dbReference type="Proteomes" id="UP000094527">
    <property type="component" value="Unassembled WGS sequence"/>
</dbReference>
<accession>A0A1D2N2U8</accession>
<protein>
    <submittedName>
        <fullName evidence="6">Serine protease inhibitor Kazal-type 4</fullName>
    </submittedName>
</protein>
<dbReference type="AlphaFoldDB" id="A0A1D2N2U8"/>
<dbReference type="CDD" id="cd00104">
    <property type="entry name" value="KAZAL_FS"/>
    <property type="match status" value="1"/>
</dbReference>
<evidence type="ECO:0000313" key="7">
    <source>
        <dbReference type="Proteomes" id="UP000094527"/>
    </source>
</evidence>
<dbReference type="PROSITE" id="PS00282">
    <property type="entry name" value="KAZAL_1"/>
    <property type="match status" value="1"/>
</dbReference>
<dbReference type="InterPro" id="IPR002350">
    <property type="entry name" value="Kazal_dom"/>
</dbReference>
<keyword evidence="7" id="KW-1185">Reference proteome</keyword>
<dbReference type="InterPro" id="IPR053265">
    <property type="entry name" value="Serpin"/>
</dbReference>